<dbReference type="PANTHER" id="PTHR23184:SF9">
    <property type="entry name" value="TETRATRICOPEPTIDE REPEAT PROTEIN 14"/>
    <property type="match status" value="1"/>
</dbReference>
<feature type="region of interest" description="Disordered" evidence="1">
    <location>
        <begin position="492"/>
        <end position="574"/>
    </location>
</feature>
<dbReference type="Proteomes" id="UP000626109">
    <property type="component" value="Unassembled WGS sequence"/>
</dbReference>
<evidence type="ECO:0000313" key="4">
    <source>
        <dbReference type="Proteomes" id="UP000626109"/>
    </source>
</evidence>
<evidence type="ECO:0000259" key="2">
    <source>
        <dbReference type="PROSITE" id="PS50076"/>
    </source>
</evidence>
<organism evidence="3 4">
    <name type="scientific">Polarella glacialis</name>
    <name type="common">Dinoflagellate</name>
    <dbReference type="NCBI Taxonomy" id="89957"/>
    <lineage>
        <taxon>Eukaryota</taxon>
        <taxon>Sar</taxon>
        <taxon>Alveolata</taxon>
        <taxon>Dinophyceae</taxon>
        <taxon>Suessiales</taxon>
        <taxon>Suessiaceae</taxon>
        <taxon>Polarella</taxon>
    </lineage>
</organism>
<reference evidence="3" key="1">
    <citation type="submission" date="2021-02" db="EMBL/GenBank/DDBJ databases">
        <authorList>
            <person name="Dougan E. K."/>
            <person name="Rhodes N."/>
            <person name="Thang M."/>
            <person name="Chan C."/>
        </authorList>
    </citation>
    <scope>NUCLEOTIDE SEQUENCE</scope>
</reference>
<feature type="region of interest" description="Disordered" evidence="1">
    <location>
        <begin position="1"/>
        <end position="99"/>
    </location>
</feature>
<accession>A0A813JM62</accession>
<dbReference type="SUPFAM" id="SSF46565">
    <property type="entry name" value="Chaperone J-domain"/>
    <property type="match status" value="1"/>
</dbReference>
<proteinExistence type="predicted"/>
<name>A0A813JM62_POLGL</name>
<sequence length="724" mass="79212">MSRWGPPLEEAPQVPTPAPRASRWGAPLPDVPEVSVEAGNSEAGAPAPRVSRWGAPLPEVAQVPEVAPRASRWGAPLPETSTSTPEEPRKSRWDGAAASQDADLSNAFEMAAMRAEAMAEGREKAKQQAETKGKGKGGAASGNLENEPENKWARDWRLRIIETLPHGNDSCAPIDADSLRSVVLELWDEVTKGAAGDVSEAALSIFSADAANGTAPTGGMALISDDHAVALRWSIEAKSQVPTAAAFGSPAEEVARIWLGDDAPLVAPAVVLGLAGRCFGEEDVDAAYKKLCRVVHPDKTRDLPGSTDAFKRVKDSQEECKSGIQAARQIIQRMEFLFGFRATPDEMLDRPQAQLFATSFRFLLSVIGIAGEGKSMPLIKQRAAVAFEKSTGNPGSSGAVVQQWFSSPELLSLFGTRTMRTSYDCAPKHYRAQFICALSRAAWLEEAAGELIREQWAEVFRMFSEIQIWRLLEKQLRERTWAKVATDATTSVASESVKSSDRRSRSRRRSRSSSSSSSRRQSRKKGRSRSRSRRRSRSRSRRRSRSRSKRRSRSRSRTRGGPPSQTSKEPAASVTRVDLAVVASKWAFVPAADILLTLGEGMVGVTFEGAFVYDRRKKSINGVWACVTPPPGVVHIDFEVRAFVQEFQIDDPLAIEKLLAHSLHRPNTKSNDIDEMRRAMRGAQDPMGTLNQKLDEIIAKAVVNFAPKGKGFPKGGKSQSKGRY</sequence>
<feature type="domain" description="J" evidence="2">
    <location>
        <begin position="267"/>
        <end position="348"/>
    </location>
</feature>
<dbReference type="Gene3D" id="1.10.287.110">
    <property type="entry name" value="DnaJ domain"/>
    <property type="match status" value="1"/>
</dbReference>
<dbReference type="InterPro" id="IPR001623">
    <property type="entry name" value="DnaJ_domain"/>
</dbReference>
<feature type="compositionally biased region" description="Basic and acidic residues" evidence="1">
    <location>
        <begin position="120"/>
        <end position="133"/>
    </location>
</feature>
<evidence type="ECO:0000313" key="3">
    <source>
        <dbReference type="EMBL" id="CAE8680777.1"/>
    </source>
</evidence>
<evidence type="ECO:0000256" key="1">
    <source>
        <dbReference type="SAM" id="MobiDB-lite"/>
    </source>
</evidence>
<dbReference type="AlphaFoldDB" id="A0A813JM62"/>
<protein>
    <recommendedName>
        <fullName evidence="2">J domain-containing protein</fullName>
    </recommendedName>
</protein>
<dbReference type="PROSITE" id="PS50076">
    <property type="entry name" value="DNAJ_2"/>
    <property type="match status" value="1"/>
</dbReference>
<dbReference type="InterPro" id="IPR039190">
    <property type="entry name" value="TTC14"/>
</dbReference>
<dbReference type="PANTHER" id="PTHR23184">
    <property type="entry name" value="TETRATRICOPEPTIDE REPEAT PROTEIN 14"/>
    <property type="match status" value="1"/>
</dbReference>
<gene>
    <name evidence="3" type="ORF">PGLA2088_LOCUS22105</name>
</gene>
<dbReference type="CDD" id="cd06257">
    <property type="entry name" value="DnaJ"/>
    <property type="match status" value="1"/>
</dbReference>
<feature type="region of interest" description="Disordered" evidence="1">
    <location>
        <begin position="120"/>
        <end position="148"/>
    </location>
</feature>
<feature type="compositionally biased region" description="Basic residues" evidence="1">
    <location>
        <begin position="520"/>
        <end position="558"/>
    </location>
</feature>
<comment type="caution">
    <text evidence="3">The sequence shown here is derived from an EMBL/GenBank/DDBJ whole genome shotgun (WGS) entry which is preliminary data.</text>
</comment>
<dbReference type="InterPro" id="IPR036869">
    <property type="entry name" value="J_dom_sf"/>
</dbReference>
<dbReference type="EMBL" id="CAJNNW010025892">
    <property type="protein sequence ID" value="CAE8680777.1"/>
    <property type="molecule type" value="Genomic_DNA"/>
</dbReference>